<evidence type="ECO:0000313" key="1">
    <source>
        <dbReference type="EMBL" id="KAI3802121.1"/>
    </source>
</evidence>
<sequence>MKVKNAMQMQLMVQRQLHDQLEMKISPFDLKSQCLTSYEFASLDSKELAVENRKTTKETYEDTKNCNSGMRFKDALQMQLAIQRQLHEQLEIQRNLLFRVEEQTKKLKKMFDQHQQDKSNKSYNLEIESAHDDHDSHES</sequence>
<protein>
    <submittedName>
        <fullName evidence="1">Uncharacterized protein</fullName>
    </submittedName>
</protein>
<comment type="caution">
    <text evidence="1">The sequence shown here is derived from an EMBL/GenBank/DDBJ whole genome shotgun (WGS) entry which is preliminary data.</text>
</comment>
<dbReference type="EMBL" id="CM042027">
    <property type="protein sequence ID" value="KAI3802121.1"/>
    <property type="molecule type" value="Genomic_DNA"/>
</dbReference>
<evidence type="ECO:0000313" key="2">
    <source>
        <dbReference type="Proteomes" id="UP001056120"/>
    </source>
</evidence>
<keyword evidence="2" id="KW-1185">Reference proteome</keyword>
<dbReference type="Proteomes" id="UP001056120">
    <property type="component" value="Linkage Group LG10"/>
</dbReference>
<proteinExistence type="predicted"/>
<reference evidence="1 2" key="2">
    <citation type="journal article" date="2022" name="Mol. Ecol. Resour.">
        <title>The genomes of chicory, endive, great burdock and yacon provide insights into Asteraceae paleo-polyploidization history and plant inulin production.</title>
        <authorList>
            <person name="Fan W."/>
            <person name="Wang S."/>
            <person name="Wang H."/>
            <person name="Wang A."/>
            <person name="Jiang F."/>
            <person name="Liu H."/>
            <person name="Zhao H."/>
            <person name="Xu D."/>
            <person name="Zhang Y."/>
        </authorList>
    </citation>
    <scope>NUCLEOTIDE SEQUENCE [LARGE SCALE GENOMIC DNA]</scope>
    <source>
        <strain evidence="2">cv. Yunnan</strain>
        <tissue evidence="1">Leaves</tissue>
    </source>
</reference>
<reference evidence="2" key="1">
    <citation type="journal article" date="2022" name="Mol. Ecol. Resour.">
        <title>The genomes of chicory, endive, great burdock and yacon provide insights into Asteraceae palaeo-polyploidization history and plant inulin production.</title>
        <authorList>
            <person name="Fan W."/>
            <person name="Wang S."/>
            <person name="Wang H."/>
            <person name="Wang A."/>
            <person name="Jiang F."/>
            <person name="Liu H."/>
            <person name="Zhao H."/>
            <person name="Xu D."/>
            <person name="Zhang Y."/>
        </authorList>
    </citation>
    <scope>NUCLEOTIDE SEQUENCE [LARGE SCALE GENOMIC DNA]</scope>
    <source>
        <strain evidence="2">cv. Yunnan</strain>
    </source>
</reference>
<name>A0ACB9I3S8_9ASTR</name>
<accession>A0ACB9I3S8</accession>
<organism evidence="1 2">
    <name type="scientific">Smallanthus sonchifolius</name>
    <dbReference type="NCBI Taxonomy" id="185202"/>
    <lineage>
        <taxon>Eukaryota</taxon>
        <taxon>Viridiplantae</taxon>
        <taxon>Streptophyta</taxon>
        <taxon>Embryophyta</taxon>
        <taxon>Tracheophyta</taxon>
        <taxon>Spermatophyta</taxon>
        <taxon>Magnoliopsida</taxon>
        <taxon>eudicotyledons</taxon>
        <taxon>Gunneridae</taxon>
        <taxon>Pentapetalae</taxon>
        <taxon>asterids</taxon>
        <taxon>campanulids</taxon>
        <taxon>Asterales</taxon>
        <taxon>Asteraceae</taxon>
        <taxon>Asteroideae</taxon>
        <taxon>Heliantheae alliance</taxon>
        <taxon>Millerieae</taxon>
        <taxon>Smallanthus</taxon>
    </lineage>
</organism>
<gene>
    <name evidence="1" type="ORF">L1987_30247</name>
</gene>